<dbReference type="EMBL" id="MTJL01000024">
    <property type="protein sequence ID" value="OMI04715.1"/>
    <property type="molecule type" value="Genomic_DNA"/>
</dbReference>
<dbReference type="Pfam" id="PF05163">
    <property type="entry name" value="DinB"/>
    <property type="match status" value="1"/>
</dbReference>
<dbReference type="GO" id="GO:0046872">
    <property type="term" value="F:metal ion binding"/>
    <property type="evidence" value="ECO:0007669"/>
    <property type="project" value="UniProtKB-KW"/>
</dbReference>
<gene>
    <name evidence="4" type="ORF">BW143_12680</name>
</gene>
<protein>
    <recommendedName>
        <fullName evidence="6">Damage-inducible protein DinB</fullName>
    </recommendedName>
</protein>
<dbReference type="RefSeq" id="WP_076762949.1">
    <property type="nucleotide sequence ID" value="NZ_JARMMH010000001.1"/>
</dbReference>
<dbReference type="Proteomes" id="UP000187367">
    <property type="component" value="Unassembled WGS sequence"/>
</dbReference>
<keyword evidence="2 3" id="KW-0479">Metal-binding</keyword>
<feature type="binding site" evidence="3">
    <location>
        <position position="127"/>
    </location>
    <ligand>
        <name>a divalent metal cation</name>
        <dbReference type="ChEBI" id="CHEBI:60240"/>
    </ligand>
</feature>
<reference evidence="4 5" key="1">
    <citation type="submission" date="2017-01" db="EMBL/GenBank/DDBJ databases">
        <title>Bacillus phylogenomics.</title>
        <authorList>
            <person name="Dunlap C."/>
        </authorList>
    </citation>
    <scope>NUCLEOTIDE SEQUENCE [LARGE SCALE GENOMIC DNA]</scope>
    <source>
        <strain evidence="4 5">NRRL B-41282</strain>
    </source>
</reference>
<evidence type="ECO:0008006" key="6">
    <source>
        <dbReference type="Google" id="ProtNLM"/>
    </source>
</evidence>
<evidence type="ECO:0000256" key="1">
    <source>
        <dbReference type="ARBA" id="ARBA00008635"/>
    </source>
</evidence>
<dbReference type="OrthoDB" id="119432at2"/>
<dbReference type="AlphaFoldDB" id="A0A1R1QJ61"/>
<evidence type="ECO:0000313" key="4">
    <source>
        <dbReference type="EMBL" id="OMI04715.1"/>
    </source>
</evidence>
<evidence type="ECO:0000256" key="3">
    <source>
        <dbReference type="PIRSR" id="PIRSR607837-1"/>
    </source>
</evidence>
<dbReference type="InterPro" id="IPR034660">
    <property type="entry name" value="DinB/YfiT-like"/>
</dbReference>
<dbReference type="Gene3D" id="1.20.120.450">
    <property type="entry name" value="dinb family like domain"/>
    <property type="match status" value="1"/>
</dbReference>
<proteinExistence type="inferred from homology"/>
<keyword evidence="5" id="KW-1185">Reference proteome</keyword>
<dbReference type="InterPro" id="IPR007837">
    <property type="entry name" value="DinB"/>
</dbReference>
<organism evidence="4 5">
    <name type="scientific">Bacillus swezeyi</name>
    <dbReference type="NCBI Taxonomy" id="1925020"/>
    <lineage>
        <taxon>Bacteria</taxon>
        <taxon>Bacillati</taxon>
        <taxon>Bacillota</taxon>
        <taxon>Bacilli</taxon>
        <taxon>Bacillales</taxon>
        <taxon>Bacillaceae</taxon>
        <taxon>Bacillus</taxon>
    </lineage>
</organism>
<name>A0A1R1QJ61_9BACI</name>
<accession>A0A1R1RKC3</accession>
<evidence type="ECO:0000256" key="2">
    <source>
        <dbReference type="ARBA" id="ARBA00022723"/>
    </source>
</evidence>
<feature type="binding site" evidence="3">
    <location>
        <position position="131"/>
    </location>
    <ligand>
        <name>a divalent metal cation</name>
        <dbReference type="ChEBI" id="CHEBI:60240"/>
    </ligand>
</feature>
<comment type="similarity">
    <text evidence="1">Belongs to the DinB family.</text>
</comment>
<accession>A0A1R1QJ61</accession>
<evidence type="ECO:0000313" key="5">
    <source>
        <dbReference type="Proteomes" id="UP000187367"/>
    </source>
</evidence>
<feature type="binding site" evidence="3">
    <location>
        <position position="47"/>
    </location>
    <ligand>
        <name>a divalent metal cation</name>
        <dbReference type="ChEBI" id="CHEBI:60240"/>
    </ligand>
</feature>
<sequence>MERKTRVVQDFLSHRTVTEELIGRIAEKHTDYKPTETSMSARELVTHMLYSFYQFARTAKEGNPEALKKKMEETETSLAELAQTYTEKTKELLESFTDEELDREIDLTNMFGQKVTAEQLLQFVIGHEIHHKGNLFVYVREMGHTDLPLYVKLR</sequence>
<comment type="caution">
    <text evidence="4">The sequence shown here is derived from an EMBL/GenBank/DDBJ whole genome shotgun (WGS) entry which is preliminary data.</text>
</comment>
<dbReference type="SUPFAM" id="SSF109854">
    <property type="entry name" value="DinB/YfiT-like putative metalloenzymes"/>
    <property type="match status" value="1"/>
</dbReference>